<accession>A0A4U8TJ27</accession>
<organism evidence="1 2">
    <name type="scientific">Helicobacter japonicus</name>
    <dbReference type="NCBI Taxonomy" id="425400"/>
    <lineage>
        <taxon>Bacteria</taxon>
        <taxon>Pseudomonadati</taxon>
        <taxon>Campylobacterota</taxon>
        <taxon>Epsilonproteobacteria</taxon>
        <taxon>Campylobacterales</taxon>
        <taxon>Helicobacteraceae</taxon>
        <taxon>Helicobacter</taxon>
    </lineage>
</organism>
<evidence type="ECO:0008006" key="3">
    <source>
        <dbReference type="Google" id="ProtNLM"/>
    </source>
</evidence>
<dbReference type="STRING" id="425400.LS65_00255"/>
<dbReference type="EMBL" id="JRMQ02000013">
    <property type="protein sequence ID" value="TLE00312.1"/>
    <property type="molecule type" value="Genomic_DNA"/>
</dbReference>
<keyword evidence="2" id="KW-1185">Reference proteome</keyword>
<evidence type="ECO:0000313" key="1">
    <source>
        <dbReference type="EMBL" id="TLE00312.1"/>
    </source>
</evidence>
<proteinExistence type="predicted"/>
<dbReference type="Proteomes" id="UP000029707">
    <property type="component" value="Unassembled WGS sequence"/>
</dbReference>
<gene>
    <name evidence="1" type="ORF">LS65_008170</name>
</gene>
<reference evidence="1 2" key="1">
    <citation type="journal article" date="2014" name="Genome Announc.">
        <title>Draft genome sequences of eight enterohepatic helicobacter species isolated from both laboratory and wild rodents.</title>
        <authorList>
            <person name="Sheh A."/>
            <person name="Shen Z."/>
            <person name="Fox J.G."/>
        </authorList>
    </citation>
    <scope>NUCLEOTIDE SEQUENCE [LARGE SCALE GENOMIC DNA]</scope>
    <source>
        <strain evidence="1 2">MIT 01-6451</strain>
    </source>
</reference>
<evidence type="ECO:0000313" key="2">
    <source>
        <dbReference type="Proteomes" id="UP000029707"/>
    </source>
</evidence>
<dbReference type="AlphaFoldDB" id="A0A4U8TJ27"/>
<dbReference type="OrthoDB" id="5324036at2"/>
<protein>
    <recommendedName>
        <fullName evidence="3">Outer membrane beta-barrel protein</fullName>
    </recommendedName>
</protein>
<comment type="caution">
    <text evidence="1">The sequence shown here is derived from an EMBL/GenBank/DDBJ whole genome shotgun (WGS) entry which is preliminary data.</text>
</comment>
<sequence length="192" mass="20841">MIKKLVFIAFLCVGTQGIDFSVAPVFPNNSTFGSLNIGGVRSSITHSSGEMQDYKSNRGAAIFGLKRGFALGDSRSFLLNVYIDGAAGRENKNGFYAFSVGGQVGYRFFSGRVIGLLGGGFEMSNLAMPQTTEQYNIYGGLVKAEIFIDIARGYGVSVGYTQGFDHKSKKLLGERFDTSSIMLTLSYYDFSI</sequence>
<name>A0A4U8TJ27_9HELI</name>